<proteinExistence type="predicted"/>
<sequence length="361" mass="38968">MNHALITGATGFIGRHLVERLIDRGQRVTCLARPHSNTQPLVEMGAEIATGDVTDRESIGSAMREVDVVYHLAGMTKGFRRGDFDRVNEQGTDNVASVCHEQSKPPVMVLVSSLAAAGPTTVGNPRTESDPAAPVSIYGFSKLAGEQAAIHYADKVPLTIVRPPIVLGEGDHDGFAMFDSIGRWGVHAVPNWTDDQVSVIDAKDLCAALAVAADSGTRVSPSDPTAGIYFAANDETPTYAELGRMIGRSMGRNNVFIARIPPAMMWTVAGISDLAGRIRRRPNILNWDKAREATSGSWTCSARKLRTDTGFQPAAPFAARLAQTTAWYIENGWMKAPVLRPRHSTALEHLRSAGQNSLRDS</sequence>
<dbReference type="Proteomes" id="UP000318538">
    <property type="component" value="Chromosome"/>
</dbReference>
<evidence type="ECO:0000313" key="2">
    <source>
        <dbReference type="EMBL" id="QDT03831.1"/>
    </source>
</evidence>
<dbReference type="PANTHER" id="PTHR48079:SF6">
    <property type="entry name" value="NAD(P)-BINDING DOMAIN-CONTAINING PROTEIN-RELATED"/>
    <property type="match status" value="1"/>
</dbReference>
<dbReference type="Gene3D" id="3.40.50.720">
    <property type="entry name" value="NAD(P)-binding Rossmann-like Domain"/>
    <property type="match status" value="1"/>
</dbReference>
<dbReference type="SUPFAM" id="SSF51735">
    <property type="entry name" value="NAD(P)-binding Rossmann-fold domains"/>
    <property type="match status" value="1"/>
</dbReference>
<dbReference type="GO" id="GO:0005737">
    <property type="term" value="C:cytoplasm"/>
    <property type="evidence" value="ECO:0007669"/>
    <property type="project" value="TreeGrafter"/>
</dbReference>
<dbReference type="RefSeq" id="WP_145169427.1">
    <property type="nucleotide sequence ID" value="NZ_CP036525.1"/>
</dbReference>
<evidence type="ECO:0000313" key="3">
    <source>
        <dbReference type="Proteomes" id="UP000318538"/>
    </source>
</evidence>
<gene>
    <name evidence="2" type="ORF">K227x_22160</name>
</gene>
<dbReference type="GO" id="GO:0004029">
    <property type="term" value="F:aldehyde dehydrogenase (NAD+) activity"/>
    <property type="evidence" value="ECO:0007669"/>
    <property type="project" value="TreeGrafter"/>
</dbReference>
<dbReference type="InterPro" id="IPR036291">
    <property type="entry name" value="NAD(P)-bd_dom_sf"/>
</dbReference>
<keyword evidence="2" id="KW-0413">Isomerase</keyword>
<evidence type="ECO:0000259" key="1">
    <source>
        <dbReference type="Pfam" id="PF01370"/>
    </source>
</evidence>
<dbReference type="AlphaFoldDB" id="A0A517N9M4"/>
<dbReference type="PANTHER" id="PTHR48079">
    <property type="entry name" value="PROTEIN YEEZ"/>
    <property type="match status" value="1"/>
</dbReference>
<dbReference type="EMBL" id="CP036525">
    <property type="protein sequence ID" value="QDT03831.1"/>
    <property type="molecule type" value="Genomic_DNA"/>
</dbReference>
<dbReference type="InterPro" id="IPR051783">
    <property type="entry name" value="NAD(P)-dependent_oxidoreduct"/>
</dbReference>
<organism evidence="2 3">
    <name type="scientific">Rubripirellula lacrimiformis</name>
    <dbReference type="NCBI Taxonomy" id="1930273"/>
    <lineage>
        <taxon>Bacteria</taxon>
        <taxon>Pseudomonadati</taxon>
        <taxon>Planctomycetota</taxon>
        <taxon>Planctomycetia</taxon>
        <taxon>Pirellulales</taxon>
        <taxon>Pirellulaceae</taxon>
        <taxon>Rubripirellula</taxon>
    </lineage>
</organism>
<name>A0A517N9M4_9BACT</name>
<dbReference type="InterPro" id="IPR001509">
    <property type="entry name" value="Epimerase_deHydtase"/>
</dbReference>
<dbReference type="KEGG" id="rlc:K227x_22160"/>
<feature type="domain" description="NAD-dependent epimerase/dehydratase" evidence="1">
    <location>
        <begin position="4"/>
        <end position="215"/>
    </location>
</feature>
<keyword evidence="3" id="KW-1185">Reference proteome</keyword>
<accession>A0A517N9M4</accession>
<reference evidence="2 3" key="1">
    <citation type="submission" date="2019-02" db="EMBL/GenBank/DDBJ databases">
        <title>Deep-cultivation of Planctomycetes and their phenomic and genomic characterization uncovers novel biology.</title>
        <authorList>
            <person name="Wiegand S."/>
            <person name="Jogler M."/>
            <person name="Boedeker C."/>
            <person name="Pinto D."/>
            <person name="Vollmers J."/>
            <person name="Rivas-Marin E."/>
            <person name="Kohn T."/>
            <person name="Peeters S.H."/>
            <person name="Heuer A."/>
            <person name="Rast P."/>
            <person name="Oberbeckmann S."/>
            <person name="Bunk B."/>
            <person name="Jeske O."/>
            <person name="Meyerdierks A."/>
            <person name="Storesund J.E."/>
            <person name="Kallscheuer N."/>
            <person name="Luecker S."/>
            <person name="Lage O.M."/>
            <person name="Pohl T."/>
            <person name="Merkel B.J."/>
            <person name="Hornburger P."/>
            <person name="Mueller R.-W."/>
            <person name="Bruemmer F."/>
            <person name="Labrenz M."/>
            <person name="Spormann A.M."/>
            <person name="Op den Camp H."/>
            <person name="Overmann J."/>
            <person name="Amann R."/>
            <person name="Jetten M.S.M."/>
            <person name="Mascher T."/>
            <person name="Medema M.H."/>
            <person name="Devos D.P."/>
            <person name="Kaster A.-K."/>
            <person name="Ovreas L."/>
            <person name="Rohde M."/>
            <person name="Galperin M.Y."/>
            <person name="Jogler C."/>
        </authorList>
    </citation>
    <scope>NUCLEOTIDE SEQUENCE [LARGE SCALE GENOMIC DNA]</scope>
    <source>
        <strain evidence="2 3">K22_7</strain>
    </source>
</reference>
<dbReference type="GO" id="GO:0016853">
    <property type="term" value="F:isomerase activity"/>
    <property type="evidence" value="ECO:0007669"/>
    <property type="project" value="UniProtKB-KW"/>
</dbReference>
<dbReference type="OrthoDB" id="9811743at2"/>
<protein>
    <submittedName>
        <fullName evidence="2">3 beta-hydroxysteroid dehydrogenase/Delta 5--&gt;4-isomerase</fullName>
    </submittedName>
</protein>
<dbReference type="Pfam" id="PF01370">
    <property type="entry name" value="Epimerase"/>
    <property type="match status" value="1"/>
</dbReference>